<comment type="domain">
    <text evidence="5">Consists of three domains, a large central CORE domain and two small peripheral domains, NMPbind and LID, which undergo movements during catalysis. The LID domain closes over the site of phosphoryl transfer upon ATP binding. Assembling and dissambling the active center during each catalytic cycle provides an effective means to prevent ATP hydrolysis.</text>
</comment>
<evidence type="ECO:0000256" key="5">
    <source>
        <dbReference type="HAMAP-Rule" id="MF_00235"/>
    </source>
</evidence>
<gene>
    <name evidence="5" type="primary">adk</name>
    <name evidence="6" type="ORF">P9H32_09545</name>
</gene>
<evidence type="ECO:0000313" key="6">
    <source>
        <dbReference type="EMBL" id="MDZ8118871.1"/>
    </source>
</evidence>
<keyword evidence="5" id="KW-0963">Cytoplasm</keyword>
<name>A0ABU5MY19_9BACT</name>
<evidence type="ECO:0000256" key="3">
    <source>
        <dbReference type="ARBA" id="ARBA00022741"/>
    </source>
</evidence>
<keyword evidence="1 5" id="KW-0808">Transferase</keyword>
<comment type="subunit">
    <text evidence="5">Monomer.</text>
</comment>
<keyword evidence="5" id="KW-0067">ATP-binding</keyword>
<dbReference type="Gene3D" id="3.40.50.300">
    <property type="entry name" value="P-loop containing nucleotide triphosphate hydrolases"/>
    <property type="match status" value="1"/>
</dbReference>
<comment type="caution">
    <text evidence="5">Lacks conserved residue(s) required for the propagation of feature annotation.</text>
</comment>
<keyword evidence="7" id="KW-1185">Reference proteome</keyword>
<sequence length="268" mass="30375">MFSNVDNMMVMGKSGSGKQPRADVLIRRFGLKQLSTGDIFRHYLGLFNAFGYEGDLNRFYDTAADDFIPDENIKEQLAITGTPDADAIVLGLKAKYYVEQGLFVPDRITNALFESAFRAMNFKGAVLDGFPRTEEQARFLTELLKREGVRLDAILLVENEDELIINRTMGRRICKSCGELFHMEFRPPPDERKNECLKKCNIVQRSDDNVESLKKRLAEFREKTLPAIEYLKSAGIPFYAVPGNLPDYSPERVENSVLEIMGIEPVTG</sequence>
<dbReference type="EMBL" id="JARVCO010000010">
    <property type="protein sequence ID" value="MDZ8118871.1"/>
    <property type="molecule type" value="Genomic_DNA"/>
</dbReference>
<comment type="function">
    <text evidence="5">Catalyzes the reversible transfer of the terminal phosphate group between ATP and AMP. Plays an important role in cellular energy homeostasis and in adenine nucleotide metabolism.</text>
</comment>
<feature type="binding site" evidence="5">
    <location>
        <position position="216"/>
    </location>
    <ligand>
        <name>AMP</name>
        <dbReference type="ChEBI" id="CHEBI:456215"/>
    </ligand>
</feature>
<accession>A0ABU5MY19</accession>
<proteinExistence type="inferred from homology"/>
<dbReference type="Pfam" id="PF00406">
    <property type="entry name" value="ADK"/>
    <property type="match status" value="1"/>
</dbReference>
<evidence type="ECO:0000313" key="7">
    <source>
        <dbReference type="Proteomes" id="UP001290861"/>
    </source>
</evidence>
<dbReference type="PANTHER" id="PTHR23359">
    <property type="entry name" value="NUCLEOTIDE KINASE"/>
    <property type="match status" value="1"/>
</dbReference>
<feature type="binding site" evidence="5">
    <location>
        <position position="205"/>
    </location>
    <ligand>
        <name>AMP</name>
        <dbReference type="ChEBI" id="CHEBI:456215"/>
    </ligand>
</feature>
<dbReference type="InterPro" id="IPR027417">
    <property type="entry name" value="P-loop_NTPase"/>
</dbReference>
<comment type="catalytic activity">
    <reaction evidence="5">
        <text>AMP + ATP = 2 ADP</text>
        <dbReference type="Rhea" id="RHEA:12973"/>
        <dbReference type="ChEBI" id="CHEBI:30616"/>
        <dbReference type="ChEBI" id="CHEBI:456215"/>
        <dbReference type="ChEBI" id="CHEBI:456216"/>
        <dbReference type="EC" id="2.7.4.3"/>
    </reaction>
</comment>
<feature type="binding site" evidence="5">
    <location>
        <position position="136"/>
    </location>
    <ligand>
        <name>AMP</name>
        <dbReference type="ChEBI" id="CHEBI:456215"/>
    </ligand>
</feature>
<dbReference type="GO" id="GO:0016301">
    <property type="term" value="F:kinase activity"/>
    <property type="evidence" value="ECO:0007669"/>
    <property type="project" value="UniProtKB-KW"/>
</dbReference>
<feature type="binding site" evidence="5">
    <location>
        <position position="36"/>
    </location>
    <ligand>
        <name>AMP</name>
        <dbReference type="ChEBI" id="CHEBI:456215"/>
    </ligand>
</feature>
<dbReference type="RefSeq" id="WP_322608664.1">
    <property type="nucleotide sequence ID" value="NZ_JARVCO010000010.1"/>
</dbReference>
<dbReference type="SUPFAM" id="SSF52540">
    <property type="entry name" value="P-loop containing nucleoside triphosphate hydrolases"/>
    <property type="match status" value="1"/>
</dbReference>
<comment type="similarity">
    <text evidence="5">Belongs to the adenylate kinase family.</text>
</comment>
<keyword evidence="4 5" id="KW-0418">Kinase</keyword>
<dbReference type="HAMAP" id="MF_00235">
    <property type="entry name" value="Adenylate_kinase_Adk"/>
    <property type="match status" value="1"/>
</dbReference>
<reference evidence="6 7" key="1">
    <citation type="journal article" date="2024" name="Appl. Environ. Microbiol.">
        <title>Pontiella agarivorans sp. nov., a novel marine anaerobic bacterium capable of degrading macroalgal polysaccharides and fixing nitrogen.</title>
        <authorList>
            <person name="Liu N."/>
            <person name="Kivenson V."/>
            <person name="Peng X."/>
            <person name="Cui Z."/>
            <person name="Lankiewicz T.S."/>
            <person name="Gosselin K.M."/>
            <person name="English C.J."/>
            <person name="Blair E.M."/>
            <person name="O'Malley M.A."/>
            <person name="Valentine D.L."/>
        </authorList>
    </citation>
    <scope>NUCLEOTIDE SEQUENCE [LARGE SCALE GENOMIC DNA]</scope>
    <source>
        <strain evidence="6 7">NLcol2</strain>
    </source>
</reference>
<evidence type="ECO:0000256" key="4">
    <source>
        <dbReference type="ARBA" id="ARBA00022777"/>
    </source>
</evidence>
<evidence type="ECO:0000256" key="2">
    <source>
        <dbReference type="ARBA" id="ARBA00022727"/>
    </source>
</evidence>
<dbReference type="CDD" id="cd01428">
    <property type="entry name" value="ADK"/>
    <property type="match status" value="1"/>
</dbReference>
<protein>
    <recommendedName>
        <fullName evidence="5">Adenylate kinase</fullName>
        <shortName evidence="5">AK</shortName>
        <ecNumber evidence="5">2.7.4.3</ecNumber>
    </recommendedName>
    <alternativeName>
        <fullName evidence="5">ATP-AMP transphosphorylase</fullName>
    </alternativeName>
    <alternativeName>
        <fullName evidence="5">ATP:AMP phosphotransferase</fullName>
    </alternativeName>
    <alternativeName>
        <fullName evidence="5">Adenylate monophosphate kinase</fullName>
    </alternativeName>
</protein>
<dbReference type="PROSITE" id="PS00113">
    <property type="entry name" value="ADENYLATE_KINASE"/>
    <property type="match status" value="1"/>
</dbReference>
<comment type="caution">
    <text evidence="6">The sequence shown here is derived from an EMBL/GenBank/DDBJ whole genome shotgun (WGS) entry which is preliminary data.</text>
</comment>
<feature type="binding site" evidence="5">
    <location>
        <begin position="102"/>
        <end position="104"/>
    </location>
    <ligand>
        <name>AMP</name>
        <dbReference type="ChEBI" id="CHEBI:456215"/>
    </ligand>
</feature>
<feature type="binding site" evidence="5">
    <location>
        <position position="41"/>
    </location>
    <ligand>
        <name>AMP</name>
        <dbReference type="ChEBI" id="CHEBI:456215"/>
    </ligand>
</feature>
<keyword evidence="3 5" id="KW-0547">Nucleotide-binding</keyword>
<comment type="pathway">
    <text evidence="5">Purine metabolism; AMP biosynthesis via salvage pathway; AMP from ADP: step 1/1.</text>
</comment>
<feature type="binding site" evidence="5">
    <location>
        <begin position="129"/>
        <end position="132"/>
    </location>
    <ligand>
        <name>AMP</name>
        <dbReference type="ChEBI" id="CHEBI:456215"/>
    </ligand>
</feature>
<feature type="binding site" evidence="5">
    <location>
        <position position="245"/>
    </location>
    <ligand>
        <name>ATP</name>
        <dbReference type="ChEBI" id="CHEBI:30616"/>
    </ligand>
</feature>
<evidence type="ECO:0000256" key="1">
    <source>
        <dbReference type="ARBA" id="ARBA00022679"/>
    </source>
</evidence>
<organism evidence="6 7">
    <name type="scientific">Pontiella agarivorans</name>
    <dbReference type="NCBI Taxonomy" id="3038953"/>
    <lineage>
        <taxon>Bacteria</taxon>
        <taxon>Pseudomonadati</taxon>
        <taxon>Kiritimatiellota</taxon>
        <taxon>Kiritimatiellia</taxon>
        <taxon>Kiritimatiellales</taxon>
        <taxon>Pontiellaceae</taxon>
        <taxon>Pontiella</taxon>
    </lineage>
</organism>
<feature type="binding site" evidence="5">
    <location>
        <position position="171"/>
    </location>
    <ligand>
        <name>ATP</name>
        <dbReference type="ChEBI" id="CHEBI:30616"/>
    </ligand>
</feature>
<comment type="subcellular location">
    <subcellularLocation>
        <location evidence="5">Cytoplasm</location>
    </subcellularLocation>
</comment>
<dbReference type="EC" id="2.7.4.3" evidence="5"/>
<keyword evidence="2 5" id="KW-0545">Nucleotide biosynthesis</keyword>
<dbReference type="Proteomes" id="UP001290861">
    <property type="component" value="Unassembled WGS sequence"/>
</dbReference>
<dbReference type="InterPro" id="IPR000850">
    <property type="entry name" value="Adenylat/UMP-CMP_kin"/>
</dbReference>
<dbReference type="InterPro" id="IPR033690">
    <property type="entry name" value="Adenylat_kinase_CS"/>
</dbReference>